<dbReference type="STRING" id="929713.NIASO_02135"/>
<sequence length="38" mass="4594">MAYFFSGFSCWLFSANSFFQILYKRRPFNLIEKTTNAF</sequence>
<organism evidence="1 2">
    <name type="scientific">Niabella soli DSM 19437</name>
    <dbReference type="NCBI Taxonomy" id="929713"/>
    <lineage>
        <taxon>Bacteria</taxon>
        <taxon>Pseudomonadati</taxon>
        <taxon>Bacteroidota</taxon>
        <taxon>Chitinophagia</taxon>
        <taxon>Chitinophagales</taxon>
        <taxon>Chitinophagaceae</taxon>
        <taxon>Niabella</taxon>
    </lineage>
</organism>
<name>W0F6X1_9BACT</name>
<dbReference type="Proteomes" id="UP000003586">
    <property type="component" value="Chromosome"/>
</dbReference>
<dbReference type="EMBL" id="CP007035">
    <property type="protein sequence ID" value="AHF17121.1"/>
    <property type="molecule type" value="Genomic_DNA"/>
</dbReference>
<keyword evidence="2" id="KW-1185">Reference proteome</keyword>
<dbReference type="HOGENOM" id="CLU_3330648_0_0_10"/>
<dbReference type="KEGG" id="nso:NIASO_02135"/>
<protein>
    <submittedName>
        <fullName evidence="1">Uncharacterized protein</fullName>
    </submittedName>
</protein>
<proteinExistence type="predicted"/>
<accession>W0F6X1</accession>
<gene>
    <name evidence="1" type="ORF">NIASO_02135</name>
</gene>
<reference evidence="1 2" key="1">
    <citation type="submission" date="2013-12" db="EMBL/GenBank/DDBJ databases">
        <authorList>
            <consortium name="DOE Joint Genome Institute"/>
            <person name="Eisen J."/>
            <person name="Huntemann M."/>
            <person name="Han J."/>
            <person name="Chen A."/>
            <person name="Kyrpides N."/>
            <person name="Mavromatis K."/>
            <person name="Markowitz V."/>
            <person name="Palaniappan K."/>
            <person name="Ivanova N."/>
            <person name="Schaumberg A."/>
            <person name="Pati A."/>
            <person name="Liolios K."/>
            <person name="Nordberg H.P."/>
            <person name="Cantor M.N."/>
            <person name="Hua S.X."/>
            <person name="Woyke T."/>
        </authorList>
    </citation>
    <scope>NUCLEOTIDE SEQUENCE [LARGE SCALE GENOMIC DNA]</scope>
    <source>
        <strain evidence="2">DSM 19437</strain>
    </source>
</reference>
<evidence type="ECO:0000313" key="2">
    <source>
        <dbReference type="Proteomes" id="UP000003586"/>
    </source>
</evidence>
<dbReference type="AlphaFoldDB" id="W0F6X1"/>
<evidence type="ECO:0000313" key="1">
    <source>
        <dbReference type="EMBL" id="AHF17121.1"/>
    </source>
</evidence>